<organism evidence="2">
    <name type="scientific">Pinctada maxima</name>
    <name type="common">Silver-lipped pearl oyster</name>
    <name type="synonym">White-lipped pearl oyster</name>
    <dbReference type="NCBI Taxonomy" id="104660"/>
    <lineage>
        <taxon>Eukaryota</taxon>
        <taxon>Metazoa</taxon>
        <taxon>Spiralia</taxon>
        <taxon>Lophotrochozoa</taxon>
        <taxon>Mollusca</taxon>
        <taxon>Bivalvia</taxon>
        <taxon>Autobranchia</taxon>
        <taxon>Pteriomorphia</taxon>
        <taxon>Pterioida</taxon>
        <taxon>Pterioidea</taxon>
        <taxon>Pteriidae</taxon>
        <taxon>Pinctada</taxon>
    </lineage>
</organism>
<proteinExistence type="evidence at transcript level"/>
<evidence type="ECO:0000313" key="2">
    <source>
        <dbReference type="EMBL" id="AGG15936.1"/>
    </source>
</evidence>
<sequence length="132" mass="15196">MRYAVLLAVFLLAVKSGWTKTGQKLASHSADAYLPKKNHVTPWDPCFKKLLWCLKWCKPLTKQCLKKCLWKWKWCKSGSHTTGYISGSLEGKLGKYSMYGTSSYHGHHKKYPTKYPKKYHSSTLSAMTPRHV</sequence>
<dbReference type="AlphaFoldDB" id="M1RFK7"/>
<evidence type="ECO:0000256" key="1">
    <source>
        <dbReference type="SAM" id="SignalP"/>
    </source>
</evidence>
<name>M1RFK7_PINMA</name>
<accession>M1RFK7</accession>
<gene>
    <name evidence="2" type="primary">KRMPlx1</name>
</gene>
<keyword evidence="1" id="KW-0732">Signal</keyword>
<feature type="signal peptide" evidence="1">
    <location>
        <begin position="1"/>
        <end position="19"/>
    </location>
</feature>
<dbReference type="EMBL" id="KC494062">
    <property type="protein sequence ID" value="AGG15936.1"/>
    <property type="molecule type" value="mRNA"/>
</dbReference>
<reference evidence="2" key="1">
    <citation type="journal article" date="2013" name="J. R. Soc. Interface">
        <title>Rapid evolution of pearl oyster shell matrix proteins with repetitive, low-complexity domains.</title>
        <authorList>
            <person name="McDougall C."/>
            <person name="Aguilera F."/>
            <person name="Degnan B.M."/>
        </authorList>
    </citation>
    <scope>NUCLEOTIDE SEQUENCE</scope>
</reference>
<feature type="chain" id="PRO_5004017573" evidence="1">
    <location>
        <begin position="20"/>
        <end position="132"/>
    </location>
</feature>
<protein>
    <submittedName>
        <fullName evidence="2">KRMPlx1</fullName>
    </submittedName>
</protein>